<gene>
    <name evidence="1" type="ORF">DMT42_11790</name>
</gene>
<evidence type="ECO:0000313" key="1">
    <source>
        <dbReference type="EMBL" id="AWT42939.1"/>
    </source>
</evidence>
<sequence length="226" mass="24322">MPRTSDTRPVLGRPDATAALVEEVVDGDPEKLQAATAAVLRHWESAEWPAGLLAVSLFTGTDDTSLLVYSQWSARAGHGDDLPAAFDALRPDWRALGYTPGEPRVFELYRRVQPAVLPDPLPPVGCYPAAFFSMNDGQTARAWVDGLLGTEEETIGEDRAYPGAIAANFHVSADDSGIFLLSEWASEAEALVHIKAEIEPLLEYMGQAEAGPGRRYTFHATAATAG</sequence>
<accession>A0A2U9NZZ1</accession>
<organism evidence="1 2">
    <name type="scientific">Streptomyces actuosus</name>
    <dbReference type="NCBI Taxonomy" id="1885"/>
    <lineage>
        <taxon>Bacteria</taxon>
        <taxon>Bacillati</taxon>
        <taxon>Actinomycetota</taxon>
        <taxon>Actinomycetes</taxon>
        <taxon>Kitasatosporales</taxon>
        <taxon>Streptomycetaceae</taxon>
        <taxon>Streptomyces</taxon>
    </lineage>
</organism>
<dbReference type="EMBL" id="CP029788">
    <property type="protein sequence ID" value="AWT42939.1"/>
    <property type="molecule type" value="Genomic_DNA"/>
</dbReference>
<evidence type="ECO:0008006" key="3">
    <source>
        <dbReference type="Google" id="ProtNLM"/>
    </source>
</evidence>
<reference evidence="1 2" key="1">
    <citation type="submission" date="2018-06" db="EMBL/GenBank/DDBJ databases">
        <title>The complete genome sequence of a nosiheptide producer Streptomyces actuosus ATCC 25421: deducing the ability of producing a new class III lantibiotics.</title>
        <authorList>
            <person name="Liu W."/>
            <person name="Sun F."/>
            <person name="Hu Y."/>
        </authorList>
    </citation>
    <scope>NUCLEOTIDE SEQUENCE [LARGE SCALE GENOMIC DNA]</scope>
    <source>
        <strain evidence="1 2">ATCC 25421</strain>
    </source>
</reference>
<dbReference type="OrthoDB" id="4202896at2"/>
<evidence type="ECO:0000313" key="2">
    <source>
        <dbReference type="Proteomes" id="UP000247634"/>
    </source>
</evidence>
<dbReference type="AlphaFoldDB" id="A0A2U9NZZ1"/>
<dbReference type="KEGG" id="sact:DMT42_11790"/>
<name>A0A2U9NZZ1_STRAS</name>
<proteinExistence type="predicted"/>
<dbReference type="Gene3D" id="3.30.70.100">
    <property type="match status" value="2"/>
</dbReference>
<dbReference type="Proteomes" id="UP000247634">
    <property type="component" value="Chromosome"/>
</dbReference>
<dbReference type="RefSeq" id="WP_110627860.1">
    <property type="nucleotide sequence ID" value="NZ_CP029788.1"/>
</dbReference>
<protein>
    <recommendedName>
        <fullName evidence="3">ABM domain-containing protein</fullName>
    </recommendedName>
</protein>
<keyword evidence="2" id="KW-1185">Reference proteome</keyword>